<dbReference type="InterPro" id="IPR027918">
    <property type="entry name" value="HYLS1_C_dom"/>
</dbReference>
<dbReference type="PANTHER" id="PTHR34174">
    <property type="entry name" value="HYDROLETHALUS SYNDROME PROTEIN 1"/>
    <property type="match status" value="1"/>
</dbReference>
<dbReference type="OrthoDB" id="6343432at2759"/>
<dbReference type="GO" id="GO:0060271">
    <property type="term" value="P:cilium assembly"/>
    <property type="evidence" value="ECO:0007669"/>
    <property type="project" value="TreeGrafter"/>
</dbReference>
<keyword evidence="6" id="KW-0206">Cytoskeleton</keyword>
<dbReference type="AlphaFoldDB" id="A0A7K9DYN8"/>
<keyword evidence="5" id="KW-0970">Cilium biogenesis/degradation</keyword>
<evidence type="ECO:0000259" key="8">
    <source>
        <dbReference type="Pfam" id="PF15311"/>
    </source>
</evidence>
<evidence type="ECO:0000256" key="4">
    <source>
        <dbReference type="ARBA" id="ARBA00022490"/>
    </source>
</evidence>
<comment type="subcellular location">
    <subcellularLocation>
        <location evidence="2">Cell projection</location>
        <location evidence="2">Cilium</location>
    </subcellularLocation>
    <subcellularLocation>
        <location evidence="1">Cytoplasm</location>
        <location evidence="1">Cytoskeleton</location>
        <location evidence="1">Microtubule organizing center</location>
        <location evidence="1">Centrosome</location>
        <location evidence="1">Centriole</location>
    </subcellularLocation>
</comment>
<evidence type="ECO:0000313" key="10">
    <source>
        <dbReference type="Proteomes" id="UP000578343"/>
    </source>
</evidence>
<comment type="similarity">
    <text evidence="3">Belongs to the HYLS1 family.</text>
</comment>
<dbReference type="EMBL" id="VWZK01001792">
    <property type="protein sequence ID" value="NXG68835.1"/>
    <property type="molecule type" value="Genomic_DNA"/>
</dbReference>
<keyword evidence="10" id="KW-1185">Reference proteome</keyword>
<keyword evidence="7" id="KW-0966">Cell projection</keyword>
<evidence type="ECO:0000313" key="9">
    <source>
        <dbReference type="EMBL" id="NXG68835.1"/>
    </source>
</evidence>
<evidence type="ECO:0000256" key="7">
    <source>
        <dbReference type="ARBA" id="ARBA00023273"/>
    </source>
</evidence>
<evidence type="ECO:0000256" key="1">
    <source>
        <dbReference type="ARBA" id="ARBA00004114"/>
    </source>
</evidence>
<dbReference type="Pfam" id="PF15311">
    <property type="entry name" value="HYLS1_C"/>
    <property type="match status" value="1"/>
</dbReference>
<gene>
    <name evidence="9" type="primary">Hyls1</name>
    <name evidence="9" type="ORF">BARMAR_R05540</name>
</gene>
<proteinExistence type="inferred from homology"/>
<name>A0A7K9DYN8_BARMA</name>
<dbReference type="InterPro" id="IPR052319">
    <property type="entry name" value="Centriolar_ciliogenesis_assoc"/>
</dbReference>
<dbReference type="GO" id="GO:0005814">
    <property type="term" value="C:centriole"/>
    <property type="evidence" value="ECO:0007669"/>
    <property type="project" value="UniProtKB-SubCell"/>
</dbReference>
<feature type="domain" description="Centriolar and ciliogenesis-associated protein HYLS1 C-terminal" evidence="8">
    <location>
        <begin position="4"/>
        <end position="53"/>
    </location>
</feature>
<reference evidence="9 10" key="1">
    <citation type="submission" date="2019-09" db="EMBL/GenBank/DDBJ databases">
        <title>Bird 10,000 Genomes (B10K) Project - Family phase.</title>
        <authorList>
            <person name="Zhang G."/>
        </authorList>
    </citation>
    <scope>NUCLEOTIDE SEQUENCE [LARGE SCALE GENOMIC DNA]</scope>
    <source>
        <strain evidence="9">B10K-DU-001-21</strain>
        <tissue evidence="9">Muscle</tissue>
    </source>
</reference>
<organism evidence="9 10">
    <name type="scientific">Baryphthengus martii</name>
    <name type="common">Rufous motmot</name>
    <dbReference type="NCBI Taxonomy" id="176943"/>
    <lineage>
        <taxon>Eukaryota</taxon>
        <taxon>Metazoa</taxon>
        <taxon>Chordata</taxon>
        <taxon>Craniata</taxon>
        <taxon>Vertebrata</taxon>
        <taxon>Euteleostomi</taxon>
        <taxon>Archelosauria</taxon>
        <taxon>Archosauria</taxon>
        <taxon>Dinosauria</taxon>
        <taxon>Saurischia</taxon>
        <taxon>Theropoda</taxon>
        <taxon>Coelurosauria</taxon>
        <taxon>Aves</taxon>
        <taxon>Neognathae</taxon>
        <taxon>Neoaves</taxon>
        <taxon>Telluraves</taxon>
        <taxon>Coraciimorphae</taxon>
        <taxon>Coraciiformes</taxon>
        <taxon>Momotidae</taxon>
        <taxon>Baryphthengus</taxon>
    </lineage>
</organism>
<evidence type="ECO:0000256" key="2">
    <source>
        <dbReference type="ARBA" id="ARBA00004138"/>
    </source>
</evidence>
<evidence type="ECO:0000256" key="6">
    <source>
        <dbReference type="ARBA" id="ARBA00023212"/>
    </source>
</evidence>
<sequence length="61" mass="7464">DPWQELRWGIRERMFSQPELSDKPQRLRLRSSYVVPTEKKRSALRWEVRWDLAKGLLPRQS</sequence>
<evidence type="ECO:0000256" key="3">
    <source>
        <dbReference type="ARBA" id="ARBA00010091"/>
    </source>
</evidence>
<feature type="non-terminal residue" evidence="9">
    <location>
        <position position="61"/>
    </location>
</feature>
<dbReference type="PANTHER" id="PTHR34174:SF1">
    <property type="entry name" value="CENTRIOLAR AND CILIOGENESIS-ASSOCIATED PROTEIN HYLS1"/>
    <property type="match status" value="1"/>
</dbReference>
<dbReference type="GO" id="GO:0097730">
    <property type="term" value="C:non-motile cilium"/>
    <property type="evidence" value="ECO:0007669"/>
    <property type="project" value="TreeGrafter"/>
</dbReference>
<protein>
    <submittedName>
        <fullName evidence="9">HYLS1 protein</fullName>
    </submittedName>
</protein>
<dbReference type="Proteomes" id="UP000578343">
    <property type="component" value="Unassembled WGS sequence"/>
</dbReference>
<accession>A0A7K9DYN8</accession>
<keyword evidence="4" id="KW-0963">Cytoplasm</keyword>
<evidence type="ECO:0000256" key="5">
    <source>
        <dbReference type="ARBA" id="ARBA00022794"/>
    </source>
</evidence>
<feature type="non-terminal residue" evidence="9">
    <location>
        <position position="1"/>
    </location>
</feature>
<comment type="caution">
    <text evidence="9">The sequence shown here is derived from an EMBL/GenBank/DDBJ whole genome shotgun (WGS) entry which is preliminary data.</text>
</comment>